<dbReference type="PANTHER" id="PTHR34383:SF3">
    <property type="entry name" value="POLYPHOSPHATE:AMP PHOSPHOTRANSFERASE"/>
    <property type="match status" value="1"/>
</dbReference>
<dbReference type="RefSeq" id="WP_386731383.1">
    <property type="nucleotide sequence ID" value="NZ_JBHSTP010000002.1"/>
</dbReference>
<organism evidence="2 3">
    <name type="scientific">Luethyella okanaganae</name>
    <dbReference type="NCBI Taxonomy" id="69372"/>
    <lineage>
        <taxon>Bacteria</taxon>
        <taxon>Bacillati</taxon>
        <taxon>Actinomycetota</taxon>
        <taxon>Actinomycetes</taxon>
        <taxon>Micrococcales</taxon>
        <taxon>Microbacteriaceae</taxon>
        <taxon>Luethyella</taxon>
    </lineage>
</organism>
<proteinExistence type="predicted"/>
<dbReference type="Gene3D" id="3.40.50.300">
    <property type="entry name" value="P-loop containing nucleotide triphosphate hydrolases"/>
    <property type="match status" value="1"/>
</dbReference>
<dbReference type="SUPFAM" id="SSF52540">
    <property type="entry name" value="P-loop containing nucleoside triphosphate hydrolases"/>
    <property type="match status" value="1"/>
</dbReference>
<evidence type="ECO:0000313" key="2">
    <source>
        <dbReference type="EMBL" id="MFC6356660.1"/>
    </source>
</evidence>
<name>A0ABW1VGN6_9MICO</name>
<dbReference type="InterPro" id="IPR027417">
    <property type="entry name" value="P-loop_NTPase"/>
</dbReference>
<reference evidence="3" key="1">
    <citation type="journal article" date="2019" name="Int. J. Syst. Evol. Microbiol.">
        <title>The Global Catalogue of Microorganisms (GCM) 10K type strain sequencing project: providing services to taxonomists for standard genome sequencing and annotation.</title>
        <authorList>
            <consortium name="The Broad Institute Genomics Platform"/>
            <consortium name="The Broad Institute Genome Sequencing Center for Infectious Disease"/>
            <person name="Wu L."/>
            <person name="Ma J."/>
        </authorList>
    </citation>
    <scope>NUCLEOTIDE SEQUENCE [LARGE SCALE GENOMIC DNA]</scope>
    <source>
        <strain evidence="3">CCUG 43304</strain>
    </source>
</reference>
<sequence>MTAPTEGFWGDDPSRLLRVDEGFVLAEVDTDSRPGFDGDKRSSESALAEGAAILSKLQEMFFAGSTAGDTRSVLLVLQAMDTAGKGGIVRHVVGAVDPQGIAHYAFKAPTKEELEHDFLWRIRKRIPGAGKIGVFDRSHYEDVLIARVRELAAPDVIDKRYGTINDFEQELVDNGTTIVKVMLHISAEEQKARLAERLDRADKNWKYNPGDVDERLLWPAYQDAYQLVFDRTSTTAAPWHVVPADSKWYARLAVQHLLIDTLQRFGLAWPPADFDVEAEKMRLAAS</sequence>
<dbReference type="NCBIfam" id="TIGR03709">
    <property type="entry name" value="PPK2_rel_1"/>
    <property type="match status" value="1"/>
</dbReference>
<keyword evidence="2" id="KW-0418">Kinase</keyword>
<dbReference type="Pfam" id="PF03976">
    <property type="entry name" value="PPK2"/>
    <property type="match status" value="1"/>
</dbReference>
<gene>
    <name evidence="2" type="ORF">ACFQB0_11135</name>
</gene>
<dbReference type="InterPro" id="IPR022300">
    <property type="entry name" value="PPK2-rel_1"/>
</dbReference>
<dbReference type="EMBL" id="JBHSTP010000002">
    <property type="protein sequence ID" value="MFC6356660.1"/>
    <property type="molecule type" value="Genomic_DNA"/>
</dbReference>
<dbReference type="Proteomes" id="UP001596306">
    <property type="component" value="Unassembled WGS sequence"/>
</dbReference>
<dbReference type="GO" id="GO:0016301">
    <property type="term" value="F:kinase activity"/>
    <property type="evidence" value="ECO:0007669"/>
    <property type="project" value="UniProtKB-KW"/>
</dbReference>
<dbReference type="InterPro" id="IPR022488">
    <property type="entry name" value="PPK2-related"/>
</dbReference>
<feature type="domain" description="Polyphosphate kinase-2-related" evidence="1">
    <location>
        <begin position="40"/>
        <end position="263"/>
    </location>
</feature>
<dbReference type="PANTHER" id="PTHR34383">
    <property type="entry name" value="POLYPHOSPHATE:AMP PHOSPHOTRANSFERASE-RELATED"/>
    <property type="match status" value="1"/>
</dbReference>
<protein>
    <submittedName>
        <fullName evidence="2">PPK2 family polyphosphate kinase</fullName>
    </submittedName>
</protein>
<evidence type="ECO:0000259" key="1">
    <source>
        <dbReference type="Pfam" id="PF03976"/>
    </source>
</evidence>
<keyword evidence="2" id="KW-0808">Transferase</keyword>
<evidence type="ECO:0000313" key="3">
    <source>
        <dbReference type="Proteomes" id="UP001596306"/>
    </source>
</evidence>
<comment type="caution">
    <text evidence="2">The sequence shown here is derived from an EMBL/GenBank/DDBJ whole genome shotgun (WGS) entry which is preliminary data.</text>
</comment>
<keyword evidence="3" id="KW-1185">Reference proteome</keyword>
<accession>A0ABW1VGN6</accession>